<dbReference type="EMBL" id="JAUHHV010000001">
    <property type="protein sequence ID" value="KAK1434404.1"/>
    <property type="molecule type" value="Genomic_DNA"/>
</dbReference>
<reference evidence="1" key="1">
    <citation type="journal article" date="2023" name="bioRxiv">
        <title>Improved chromosome-level genome assembly for marigold (Tagetes erecta).</title>
        <authorList>
            <person name="Jiang F."/>
            <person name="Yuan L."/>
            <person name="Wang S."/>
            <person name="Wang H."/>
            <person name="Xu D."/>
            <person name="Wang A."/>
            <person name="Fan W."/>
        </authorList>
    </citation>
    <scope>NUCLEOTIDE SEQUENCE</scope>
    <source>
        <strain evidence="1">WSJ</strain>
        <tissue evidence="1">Leaf</tissue>
    </source>
</reference>
<keyword evidence="2" id="KW-1185">Reference proteome</keyword>
<organism evidence="1 2">
    <name type="scientific">Tagetes erecta</name>
    <name type="common">African marigold</name>
    <dbReference type="NCBI Taxonomy" id="13708"/>
    <lineage>
        <taxon>Eukaryota</taxon>
        <taxon>Viridiplantae</taxon>
        <taxon>Streptophyta</taxon>
        <taxon>Embryophyta</taxon>
        <taxon>Tracheophyta</taxon>
        <taxon>Spermatophyta</taxon>
        <taxon>Magnoliopsida</taxon>
        <taxon>eudicotyledons</taxon>
        <taxon>Gunneridae</taxon>
        <taxon>Pentapetalae</taxon>
        <taxon>asterids</taxon>
        <taxon>campanulids</taxon>
        <taxon>Asterales</taxon>
        <taxon>Asteraceae</taxon>
        <taxon>Asteroideae</taxon>
        <taxon>Heliantheae alliance</taxon>
        <taxon>Tageteae</taxon>
        <taxon>Tagetes</taxon>
    </lineage>
</organism>
<accession>A0AAD8P6Q7</accession>
<protein>
    <submittedName>
        <fullName evidence="1">Uncharacterized protein</fullName>
    </submittedName>
</protein>
<evidence type="ECO:0000313" key="1">
    <source>
        <dbReference type="EMBL" id="KAK1434404.1"/>
    </source>
</evidence>
<dbReference type="PANTHER" id="PTHR35687">
    <property type="entry name" value="OS07G0516700 PROTEIN"/>
    <property type="match status" value="1"/>
</dbReference>
<sequence>MTPEKCQYFPINNTFKNLSALISISISLNLCVPIDNKKMNIVYGKSSFAYSKMEMEDPEEMKSRKAQFLIYKSLQKADDSIRKSRKQSWLKVRIFKLKIKFGRKMKKLKKSLMVVSRCGAERIGVFQQWKNMFTVRRTTLKIPTVFASIQ</sequence>
<gene>
    <name evidence="1" type="ORF">QVD17_00144</name>
</gene>
<comment type="caution">
    <text evidence="1">The sequence shown here is derived from an EMBL/GenBank/DDBJ whole genome shotgun (WGS) entry which is preliminary data.</text>
</comment>
<evidence type="ECO:0000313" key="2">
    <source>
        <dbReference type="Proteomes" id="UP001229421"/>
    </source>
</evidence>
<name>A0AAD8P6Q7_TARER</name>
<dbReference type="AlphaFoldDB" id="A0AAD8P6Q7"/>
<dbReference type="Proteomes" id="UP001229421">
    <property type="component" value="Unassembled WGS sequence"/>
</dbReference>
<proteinExistence type="predicted"/>
<dbReference type="PANTHER" id="PTHR35687:SF1">
    <property type="entry name" value="OS07G0516700 PROTEIN"/>
    <property type="match status" value="1"/>
</dbReference>